<evidence type="ECO:0000313" key="1">
    <source>
        <dbReference type="EMBL" id="JAE30894.1"/>
    </source>
</evidence>
<organism evidence="1">
    <name type="scientific">Arundo donax</name>
    <name type="common">Giant reed</name>
    <name type="synonym">Donax arundinaceus</name>
    <dbReference type="NCBI Taxonomy" id="35708"/>
    <lineage>
        <taxon>Eukaryota</taxon>
        <taxon>Viridiplantae</taxon>
        <taxon>Streptophyta</taxon>
        <taxon>Embryophyta</taxon>
        <taxon>Tracheophyta</taxon>
        <taxon>Spermatophyta</taxon>
        <taxon>Magnoliopsida</taxon>
        <taxon>Liliopsida</taxon>
        <taxon>Poales</taxon>
        <taxon>Poaceae</taxon>
        <taxon>PACMAD clade</taxon>
        <taxon>Arundinoideae</taxon>
        <taxon>Arundineae</taxon>
        <taxon>Arundo</taxon>
    </lineage>
</organism>
<proteinExistence type="predicted"/>
<accession>A0A0A9H520</accession>
<reference evidence="1" key="2">
    <citation type="journal article" date="2015" name="Data Brief">
        <title>Shoot transcriptome of the giant reed, Arundo donax.</title>
        <authorList>
            <person name="Barrero R.A."/>
            <person name="Guerrero F.D."/>
            <person name="Moolhuijzen P."/>
            <person name="Goolsby J.A."/>
            <person name="Tidwell J."/>
            <person name="Bellgard S.E."/>
            <person name="Bellgard M.I."/>
        </authorList>
    </citation>
    <scope>NUCLEOTIDE SEQUENCE</scope>
    <source>
        <tissue evidence="1">Shoot tissue taken approximately 20 cm above the soil surface</tissue>
    </source>
</reference>
<name>A0A0A9H520_ARUDO</name>
<protein>
    <submittedName>
        <fullName evidence="1">Uncharacterized protein</fullName>
    </submittedName>
</protein>
<dbReference type="EMBL" id="GBRH01167002">
    <property type="protein sequence ID" value="JAE30894.1"/>
    <property type="molecule type" value="Transcribed_RNA"/>
</dbReference>
<sequence>MRWRYDGKLHGDVPDSGWATLDPQRGSRVDAANPMPDSSAMILRSLSIWSAVQIDIWVLTKIFVAARVLVCLPLLRWPLTLP</sequence>
<reference evidence="1" key="1">
    <citation type="submission" date="2014-09" db="EMBL/GenBank/DDBJ databases">
        <authorList>
            <person name="Magalhaes I.L.F."/>
            <person name="Oliveira U."/>
            <person name="Santos F.R."/>
            <person name="Vidigal T.H.D.A."/>
            <person name="Brescovit A.D."/>
            <person name="Santos A.J."/>
        </authorList>
    </citation>
    <scope>NUCLEOTIDE SEQUENCE</scope>
    <source>
        <tissue evidence="1">Shoot tissue taken approximately 20 cm above the soil surface</tissue>
    </source>
</reference>
<dbReference type="AlphaFoldDB" id="A0A0A9H520"/>